<evidence type="ECO:0000259" key="1">
    <source>
        <dbReference type="Pfam" id="PF01764"/>
    </source>
</evidence>
<protein>
    <submittedName>
        <fullName evidence="2">Lipase family protein</fullName>
    </submittedName>
</protein>
<name>A0A420E6Z6_9ALTE</name>
<gene>
    <name evidence="2" type="ORF">DBZ36_18170</name>
</gene>
<dbReference type="GO" id="GO:0006629">
    <property type="term" value="P:lipid metabolic process"/>
    <property type="evidence" value="ECO:0007669"/>
    <property type="project" value="InterPro"/>
</dbReference>
<dbReference type="InterPro" id="IPR029058">
    <property type="entry name" value="AB_hydrolase_fold"/>
</dbReference>
<feature type="domain" description="Fungal lipase-type" evidence="1">
    <location>
        <begin position="96"/>
        <end position="226"/>
    </location>
</feature>
<proteinExistence type="predicted"/>
<dbReference type="CDD" id="cd00519">
    <property type="entry name" value="Lipase_3"/>
    <property type="match status" value="1"/>
</dbReference>
<evidence type="ECO:0000313" key="3">
    <source>
        <dbReference type="Proteomes" id="UP000286482"/>
    </source>
</evidence>
<keyword evidence="3" id="KW-1185">Reference proteome</keyword>
<dbReference type="Proteomes" id="UP000286482">
    <property type="component" value="Unassembled WGS sequence"/>
</dbReference>
<dbReference type="InterPro" id="IPR051218">
    <property type="entry name" value="Sec_MonoDiacylglyc_Lipase"/>
</dbReference>
<dbReference type="SUPFAM" id="SSF53474">
    <property type="entry name" value="alpha/beta-Hydrolases"/>
    <property type="match status" value="1"/>
</dbReference>
<dbReference type="Gene3D" id="3.40.50.1820">
    <property type="entry name" value="alpha/beta hydrolase"/>
    <property type="match status" value="1"/>
</dbReference>
<dbReference type="PANTHER" id="PTHR45856:SF24">
    <property type="entry name" value="FUNGAL LIPASE-LIKE DOMAIN-CONTAINING PROTEIN"/>
    <property type="match status" value="1"/>
</dbReference>
<dbReference type="InterPro" id="IPR002921">
    <property type="entry name" value="Fungal_lipase-type"/>
</dbReference>
<reference evidence="2 3" key="1">
    <citation type="submission" date="2018-09" db="EMBL/GenBank/DDBJ databases">
        <authorList>
            <person name="Wang Z."/>
        </authorList>
    </citation>
    <scope>NUCLEOTIDE SEQUENCE [LARGE SCALE GENOMIC DNA]</scope>
    <source>
        <strain evidence="2 3">ALS 81</strain>
    </source>
</reference>
<dbReference type="AlphaFoldDB" id="A0A420E6Z6"/>
<accession>A0A420E6Z6</accession>
<dbReference type="PANTHER" id="PTHR45856">
    <property type="entry name" value="ALPHA/BETA-HYDROLASES SUPERFAMILY PROTEIN"/>
    <property type="match status" value="1"/>
</dbReference>
<dbReference type="EMBL" id="RAQO01000010">
    <property type="protein sequence ID" value="RKF13698.1"/>
    <property type="molecule type" value="Genomic_DNA"/>
</dbReference>
<evidence type="ECO:0000313" key="2">
    <source>
        <dbReference type="EMBL" id="RKF13698.1"/>
    </source>
</evidence>
<dbReference type="Pfam" id="PF01764">
    <property type="entry name" value="Lipase_3"/>
    <property type="match status" value="1"/>
</dbReference>
<sequence>MVRTSMKNIPSVLQKNLLPPDMDYHYFEGSKAKPFDTHSNCFSLSNALWLSECSLLAYAHPGFARLAYKLEGLHEFKFFQGVGTECMIAWNDDLMIVSFRGTELTSLSTLYELATDLNAIPCQFEKGGRVHQGFNSALAEIWLGEDGLEVFFATHIAQNPKRRIWITGHSLGGALATLCFAHIEHAQGLYIYGSPRVGDAQFNSLLDKRVAWRVEHKRDPIPFVPPNLPAINLGYEDTGELVFLGDAQLLMHQRPEKSAQHYKELALSTLAEQEKQRKELPIQFQAINDHLGNALAQWRDTLKQVHGDTSYSMSDHMPIFYCSKLWNLLFGDATNQDDTK</sequence>
<organism evidence="2 3">
    <name type="scientific">Alginatibacterium sediminis</name>
    <dbReference type="NCBI Taxonomy" id="2164068"/>
    <lineage>
        <taxon>Bacteria</taxon>
        <taxon>Pseudomonadati</taxon>
        <taxon>Pseudomonadota</taxon>
        <taxon>Gammaproteobacteria</taxon>
        <taxon>Alteromonadales</taxon>
        <taxon>Alteromonadaceae</taxon>
        <taxon>Alginatibacterium</taxon>
    </lineage>
</organism>
<comment type="caution">
    <text evidence="2">The sequence shown here is derived from an EMBL/GenBank/DDBJ whole genome shotgun (WGS) entry which is preliminary data.</text>
</comment>